<feature type="compositionally biased region" description="Low complexity" evidence="2">
    <location>
        <begin position="252"/>
        <end position="264"/>
    </location>
</feature>
<organism evidence="4 5">
    <name type="scientific">Scylla paramamosain</name>
    <name type="common">Mud crab</name>
    <dbReference type="NCBI Taxonomy" id="85552"/>
    <lineage>
        <taxon>Eukaryota</taxon>
        <taxon>Metazoa</taxon>
        <taxon>Ecdysozoa</taxon>
        <taxon>Arthropoda</taxon>
        <taxon>Crustacea</taxon>
        <taxon>Multicrustacea</taxon>
        <taxon>Malacostraca</taxon>
        <taxon>Eumalacostraca</taxon>
        <taxon>Eucarida</taxon>
        <taxon>Decapoda</taxon>
        <taxon>Pleocyemata</taxon>
        <taxon>Brachyura</taxon>
        <taxon>Eubrachyura</taxon>
        <taxon>Portunoidea</taxon>
        <taxon>Portunidae</taxon>
        <taxon>Portuninae</taxon>
        <taxon>Scylla</taxon>
    </lineage>
</organism>
<dbReference type="CDD" id="cd22384">
    <property type="entry name" value="KH-I_KHDRBS"/>
    <property type="match status" value="1"/>
</dbReference>
<dbReference type="PANTHER" id="PTHR11208">
    <property type="entry name" value="RNA-BINDING PROTEIN RELATED"/>
    <property type="match status" value="1"/>
</dbReference>
<feature type="region of interest" description="Disordered" evidence="2">
    <location>
        <begin position="329"/>
        <end position="357"/>
    </location>
</feature>
<protein>
    <recommendedName>
        <fullName evidence="3">K Homology domain-containing protein</fullName>
    </recommendedName>
</protein>
<comment type="caution">
    <text evidence="4">The sequence shown here is derived from an EMBL/GenBank/DDBJ whole genome shotgun (WGS) entry which is preliminary data.</text>
</comment>
<dbReference type="SMART" id="SM00322">
    <property type="entry name" value="KH"/>
    <property type="match status" value="1"/>
</dbReference>
<feature type="compositionally biased region" description="Low complexity" evidence="2">
    <location>
        <begin position="180"/>
        <end position="215"/>
    </location>
</feature>
<dbReference type="AlphaFoldDB" id="A0AAW0V5U4"/>
<dbReference type="SUPFAM" id="SSF54791">
    <property type="entry name" value="Eukaryotic type KH-domain (KH-domain type I)"/>
    <property type="match status" value="1"/>
</dbReference>
<proteinExistence type="predicted"/>
<keyword evidence="5" id="KW-1185">Reference proteome</keyword>
<dbReference type="InterPro" id="IPR004087">
    <property type="entry name" value="KH_dom"/>
</dbReference>
<dbReference type="EMBL" id="JARAKH010000002">
    <property type="protein sequence ID" value="KAK8406716.1"/>
    <property type="molecule type" value="Genomic_DNA"/>
</dbReference>
<dbReference type="Proteomes" id="UP001487740">
    <property type="component" value="Unassembled WGS sequence"/>
</dbReference>
<feature type="compositionally biased region" description="Polar residues" evidence="2">
    <location>
        <begin position="12"/>
        <end position="36"/>
    </location>
</feature>
<evidence type="ECO:0000313" key="4">
    <source>
        <dbReference type="EMBL" id="KAK8406716.1"/>
    </source>
</evidence>
<gene>
    <name evidence="4" type="ORF">O3P69_007353</name>
</gene>
<evidence type="ECO:0000256" key="2">
    <source>
        <dbReference type="SAM" id="MobiDB-lite"/>
    </source>
</evidence>
<dbReference type="GO" id="GO:0005634">
    <property type="term" value="C:nucleus"/>
    <property type="evidence" value="ECO:0007669"/>
    <property type="project" value="TreeGrafter"/>
</dbReference>
<keyword evidence="1" id="KW-0694">RNA-binding</keyword>
<dbReference type="InterPro" id="IPR045071">
    <property type="entry name" value="BBP-like"/>
</dbReference>
<accession>A0AAW0V5U4</accession>
<dbReference type="GO" id="GO:0000381">
    <property type="term" value="P:regulation of alternative mRNA splicing, via spliceosome"/>
    <property type="evidence" value="ECO:0007669"/>
    <property type="project" value="TreeGrafter"/>
</dbReference>
<dbReference type="PANTHER" id="PTHR11208:SF42">
    <property type="entry name" value="QUAKING RELATED 54B, ISOFORM E"/>
    <property type="match status" value="1"/>
</dbReference>
<feature type="domain" description="K Homology" evidence="3">
    <location>
        <begin position="55"/>
        <end position="154"/>
    </location>
</feature>
<dbReference type="InterPro" id="IPR055256">
    <property type="entry name" value="KH_1_KHDC4/BBP-like"/>
</dbReference>
<feature type="region of interest" description="Disordered" evidence="2">
    <location>
        <begin position="180"/>
        <end position="264"/>
    </location>
</feature>
<dbReference type="Pfam" id="PF22675">
    <property type="entry name" value="KH-I_KHDC4-BBP"/>
    <property type="match status" value="1"/>
</dbReference>
<feature type="region of interest" description="Disordered" evidence="2">
    <location>
        <begin position="1"/>
        <end position="36"/>
    </location>
</feature>
<evidence type="ECO:0000313" key="5">
    <source>
        <dbReference type="Proteomes" id="UP001487740"/>
    </source>
</evidence>
<reference evidence="4 5" key="1">
    <citation type="submission" date="2023-03" db="EMBL/GenBank/DDBJ databases">
        <title>High-quality genome of Scylla paramamosain provides insights in environmental adaptation.</title>
        <authorList>
            <person name="Zhang L."/>
        </authorList>
    </citation>
    <scope>NUCLEOTIDE SEQUENCE [LARGE SCALE GENOMIC DNA]</scope>
    <source>
        <strain evidence="4">LZ_2023a</strain>
        <tissue evidence="4">Muscle</tissue>
    </source>
</reference>
<dbReference type="Gene3D" id="3.30.1370.10">
    <property type="entry name" value="K Homology domain, type 1"/>
    <property type="match status" value="1"/>
</dbReference>
<feature type="compositionally biased region" description="Gly residues" evidence="2">
    <location>
        <begin position="235"/>
        <end position="251"/>
    </location>
</feature>
<feature type="region of interest" description="Disordered" evidence="2">
    <location>
        <begin position="103"/>
        <end position="122"/>
    </location>
</feature>
<dbReference type="GO" id="GO:0003729">
    <property type="term" value="F:mRNA binding"/>
    <property type="evidence" value="ECO:0007669"/>
    <property type="project" value="TreeGrafter"/>
</dbReference>
<evidence type="ECO:0000259" key="3">
    <source>
        <dbReference type="SMART" id="SM00322"/>
    </source>
</evidence>
<dbReference type="InterPro" id="IPR036612">
    <property type="entry name" value="KH_dom_type_1_sf"/>
</dbReference>
<name>A0AAW0V5U4_SCYPA</name>
<evidence type="ECO:0000256" key="1">
    <source>
        <dbReference type="ARBA" id="ARBA00022884"/>
    </source>
</evidence>
<sequence length="398" mass="42653">MHLPQCPECPITTPSTTQASHSQPPQQIERLQNGVRVSTKNEERKMADVTKDKAIKLTVRVLVPVRDHPKFNFVGKLLGPKGNSLKRLQEETMTKMAILGRGSMRDKQKEEELRQSGDPKFGHLSEDLHVEVTAVAPPAEAHARIAYALTEIRRYLVPDYNDEIRQGQMREMQLLVGSNTSSLTTTATTTTTTTASTNNNNINNNNNNNNGTTCGSEEESCSPHSSGSPPPPPGVGAGGGRSGGGGGGGVRGSNSLSLSSPHPALRGLNRAQAALLTAAGKGELVKGRAGSGVGVGGAGHSGSNRRSVLSLLTRARAIQQKEELMDAAYHDLPGSRGRRRGTQDDQPGGARQVQTRSLPQNSFLYLDQQTQRRRHPSLVPRPWSVLGGVRDWLAELAG</sequence>